<reference evidence="10 11" key="1">
    <citation type="journal article" date="2016" name="Nat. Commun.">
        <title>Thousands of microbial genomes shed light on interconnected biogeochemical processes in an aquifer system.</title>
        <authorList>
            <person name="Anantharaman K."/>
            <person name="Brown C.T."/>
            <person name="Hug L.A."/>
            <person name="Sharon I."/>
            <person name="Castelle C.J."/>
            <person name="Probst A.J."/>
            <person name="Thomas B.C."/>
            <person name="Singh A."/>
            <person name="Wilkins M.J."/>
            <person name="Karaoz U."/>
            <person name="Brodie E.L."/>
            <person name="Williams K.H."/>
            <person name="Hubbard S.S."/>
            <person name="Banfield J.F."/>
        </authorList>
    </citation>
    <scope>NUCLEOTIDE SEQUENCE [LARGE SCALE GENOMIC DNA]</scope>
</reference>
<evidence type="ECO:0000256" key="7">
    <source>
        <dbReference type="NCBIfam" id="TIGR00487"/>
    </source>
</evidence>
<dbReference type="PANTHER" id="PTHR43381">
    <property type="entry name" value="TRANSLATION INITIATION FACTOR IF-2-RELATED"/>
    <property type="match status" value="1"/>
</dbReference>
<evidence type="ECO:0000256" key="4">
    <source>
        <dbReference type="ARBA" id="ARBA00022741"/>
    </source>
</evidence>
<dbReference type="InterPro" id="IPR053905">
    <property type="entry name" value="EF-G-like_DII"/>
</dbReference>
<dbReference type="InterPro" id="IPR036925">
    <property type="entry name" value="TIF_IF2_dom3_sf"/>
</dbReference>
<organism evidence="10 11">
    <name type="scientific">Candidatus Woykebacteria bacterium RIFCSPHIGHO2_02_FULL_43_16b</name>
    <dbReference type="NCBI Taxonomy" id="1802601"/>
    <lineage>
        <taxon>Bacteria</taxon>
        <taxon>Candidatus Woykeibacteriota</taxon>
    </lineage>
</organism>
<feature type="domain" description="Tr-type G" evidence="9">
    <location>
        <begin position="13"/>
        <end position="182"/>
    </location>
</feature>
<dbReference type="InterPro" id="IPR005225">
    <property type="entry name" value="Small_GTP-bd"/>
</dbReference>
<dbReference type="NCBIfam" id="TIGR00487">
    <property type="entry name" value="IF-2"/>
    <property type="match status" value="1"/>
</dbReference>
<protein>
    <recommendedName>
        <fullName evidence="2 7">Translation initiation factor IF-2</fullName>
    </recommendedName>
</protein>
<gene>
    <name evidence="10" type="ORF">A3J50_00600</name>
</gene>
<dbReference type="InterPro" id="IPR023115">
    <property type="entry name" value="TIF_IF2_dom3"/>
</dbReference>
<dbReference type="PROSITE" id="PS51722">
    <property type="entry name" value="G_TR_2"/>
    <property type="match status" value="1"/>
</dbReference>
<comment type="similarity">
    <text evidence="1 8">Belongs to the TRAFAC class translation factor GTPase superfamily. Classic translation factor GTPase family. IF-2 subfamily.</text>
</comment>
<evidence type="ECO:0000313" key="11">
    <source>
        <dbReference type="Proteomes" id="UP000177821"/>
    </source>
</evidence>
<dbReference type="EMBL" id="MHCX01000025">
    <property type="protein sequence ID" value="OGY29435.1"/>
    <property type="molecule type" value="Genomic_DNA"/>
</dbReference>
<dbReference type="GO" id="GO:0005737">
    <property type="term" value="C:cytoplasm"/>
    <property type="evidence" value="ECO:0007669"/>
    <property type="project" value="UniProtKB-UniRule"/>
</dbReference>
<dbReference type="SUPFAM" id="SSF50447">
    <property type="entry name" value="Translation proteins"/>
    <property type="match status" value="2"/>
</dbReference>
<evidence type="ECO:0000256" key="8">
    <source>
        <dbReference type="RuleBase" id="RU000644"/>
    </source>
</evidence>
<dbReference type="InterPro" id="IPR015760">
    <property type="entry name" value="TIF_IF2"/>
</dbReference>
<dbReference type="GO" id="GO:0003924">
    <property type="term" value="F:GTPase activity"/>
    <property type="evidence" value="ECO:0007669"/>
    <property type="project" value="InterPro"/>
</dbReference>
<evidence type="ECO:0000256" key="6">
    <source>
        <dbReference type="ARBA" id="ARBA00023134"/>
    </source>
</evidence>
<name>A0A1G1WNW6_9BACT</name>
<dbReference type="FunFam" id="3.40.50.10050:FF:000001">
    <property type="entry name" value="Translation initiation factor IF-2"/>
    <property type="match status" value="1"/>
</dbReference>
<comment type="function">
    <text evidence="8">One of the essential components for the initiation of protein synthesis. Protects formylmethionyl-tRNA from spontaneous hydrolysis and promotes its binding to the 30S ribosomal subunits. Also involved in the hydrolysis of GTP during the formation of the 70S ribosomal complex.</text>
</comment>
<dbReference type="InterPro" id="IPR000795">
    <property type="entry name" value="T_Tr_GTP-bd_dom"/>
</dbReference>
<dbReference type="InterPro" id="IPR000178">
    <property type="entry name" value="TF_IF2_bacterial-like"/>
</dbReference>
<accession>A0A1G1WNW6</accession>
<dbReference type="Proteomes" id="UP000177821">
    <property type="component" value="Unassembled WGS sequence"/>
</dbReference>
<evidence type="ECO:0000256" key="1">
    <source>
        <dbReference type="ARBA" id="ARBA00007733"/>
    </source>
</evidence>
<dbReference type="InterPro" id="IPR027417">
    <property type="entry name" value="P-loop_NTPase"/>
</dbReference>
<dbReference type="AlphaFoldDB" id="A0A1G1WNW6"/>
<dbReference type="Gene3D" id="3.40.50.300">
    <property type="entry name" value="P-loop containing nucleotide triphosphate hydrolases"/>
    <property type="match status" value="1"/>
</dbReference>
<dbReference type="SUPFAM" id="SSF52540">
    <property type="entry name" value="P-loop containing nucleoside triphosphate hydrolases"/>
    <property type="match status" value="1"/>
</dbReference>
<evidence type="ECO:0000313" key="10">
    <source>
        <dbReference type="EMBL" id="OGY29435.1"/>
    </source>
</evidence>
<dbReference type="Gene3D" id="3.40.50.10050">
    <property type="entry name" value="Translation initiation factor IF- 2, domain 3"/>
    <property type="match status" value="1"/>
</dbReference>
<evidence type="ECO:0000259" key="9">
    <source>
        <dbReference type="PROSITE" id="PS51722"/>
    </source>
</evidence>
<keyword evidence="6" id="KW-0342">GTP-binding</keyword>
<keyword evidence="5 8" id="KW-0648">Protein biosynthesis</keyword>
<dbReference type="Gene3D" id="2.40.30.10">
    <property type="entry name" value="Translation factors"/>
    <property type="match status" value="2"/>
</dbReference>
<keyword evidence="3 8" id="KW-0396">Initiation factor</keyword>
<dbReference type="FunFam" id="3.40.50.300:FF:000019">
    <property type="entry name" value="Translation initiation factor IF-2"/>
    <property type="match status" value="1"/>
</dbReference>
<evidence type="ECO:0000256" key="5">
    <source>
        <dbReference type="ARBA" id="ARBA00022917"/>
    </source>
</evidence>
<dbReference type="NCBIfam" id="TIGR00231">
    <property type="entry name" value="small_GTP"/>
    <property type="match status" value="1"/>
</dbReference>
<dbReference type="GO" id="GO:0003743">
    <property type="term" value="F:translation initiation factor activity"/>
    <property type="evidence" value="ECO:0007669"/>
    <property type="project" value="UniProtKB-UniRule"/>
</dbReference>
<dbReference type="InterPro" id="IPR009000">
    <property type="entry name" value="Transl_B-barrel_sf"/>
</dbReference>
<sequence>MTEKVEVKQNLLTRPPVVAIMGHVDHGKTSLLDAIRNSRVAEKEHGGITQHIGAYQIDFKNQKITFIDTPGHAAFSQMRARGAQVTDLVILVIAADDGVMPQTKESLSHIKASGVPFIIAANKIDLPGADINRIKQQLAENDVLVEEYGGNVPVVAVSAKTKQGLDDLLDMVILVCQVNELKVSSKKEFVGVVIESKLDRFRGPVATILVKSGVLKVGDQITAGNTRGKVRSLKLFDGKTTNQVVVSTPVEVMGLKEVPQVGEKVELSGSVDVAPIEAKETKNIGFDFADNSKKEFRLVIKADVAGSLEAIVRSIQELQTPDSEVKFILKETGDITESDIYLAQSTKALIIGFNVKPLPSAAKIAEREKVLIRTYSVIYELLDELKEGIDVLTKKEAEPEIKGKASILALFDTSSGTVVGARVTEGEVSRNDNLKAFREKELVGSAKVTSMRHEKDEISKATSGQEFGIVTKPTLDLAPGDVIIAYKSG</sequence>
<dbReference type="Pfam" id="PF00009">
    <property type="entry name" value="GTP_EFTU"/>
    <property type="match status" value="1"/>
</dbReference>
<keyword evidence="4" id="KW-0547">Nucleotide-binding</keyword>
<dbReference type="GO" id="GO:0005525">
    <property type="term" value="F:GTP binding"/>
    <property type="evidence" value="ECO:0007669"/>
    <property type="project" value="UniProtKB-KW"/>
</dbReference>
<dbReference type="SUPFAM" id="SSF52156">
    <property type="entry name" value="Initiation factor IF2/eIF5b, domain 3"/>
    <property type="match status" value="1"/>
</dbReference>
<proteinExistence type="inferred from homology"/>
<evidence type="ECO:0000256" key="2">
    <source>
        <dbReference type="ARBA" id="ARBA00020675"/>
    </source>
</evidence>
<dbReference type="CDD" id="cd01887">
    <property type="entry name" value="IF2_eIF5B"/>
    <property type="match status" value="1"/>
</dbReference>
<evidence type="ECO:0000256" key="3">
    <source>
        <dbReference type="ARBA" id="ARBA00022540"/>
    </source>
</evidence>
<dbReference type="Pfam" id="PF22042">
    <property type="entry name" value="EF-G_D2"/>
    <property type="match status" value="1"/>
</dbReference>
<comment type="caution">
    <text evidence="10">The sequence shown here is derived from an EMBL/GenBank/DDBJ whole genome shotgun (WGS) entry which is preliminary data.</text>
</comment>
<dbReference type="Pfam" id="PF11987">
    <property type="entry name" value="IF-2"/>
    <property type="match status" value="1"/>
</dbReference>
<dbReference type="PANTHER" id="PTHR43381:SF5">
    <property type="entry name" value="TR-TYPE G DOMAIN-CONTAINING PROTEIN"/>
    <property type="match status" value="1"/>
</dbReference>